<protein>
    <submittedName>
        <fullName evidence="1">Uncharacterized protein</fullName>
    </submittedName>
</protein>
<reference evidence="1" key="1">
    <citation type="submission" date="2018-06" db="EMBL/GenBank/DDBJ databases">
        <authorList>
            <person name="Zhirakovskaya E."/>
        </authorList>
    </citation>
    <scope>NUCLEOTIDE SEQUENCE</scope>
</reference>
<accession>A0A3B0YDI7</accession>
<evidence type="ECO:0000313" key="1">
    <source>
        <dbReference type="EMBL" id="VAW77511.1"/>
    </source>
</evidence>
<dbReference type="EMBL" id="UOFL01000131">
    <property type="protein sequence ID" value="VAW77511.1"/>
    <property type="molecule type" value="Genomic_DNA"/>
</dbReference>
<organism evidence="1">
    <name type="scientific">hydrothermal vent metagenome</name>
    <dbReference type="NCBI Taxonomy" id="652676"/>
    <lineage>
        <taxon>unclassified sequences</taxon>
        <taxon>metagenomes</taxon>
        <taxon>ecological metagenomes</taxon>
    </lineage>
</organism>
<proteinExistence type="predicted"/>
<dbReference type="AlphaFoldDB" id="A0A3B0YDI7"/>
<sequence>MSKRNYAKTLGDFFNLRLNSELVSWFNDWWEDFEDNEIIAEYPPGLIYKSTSYYRMMHPDILPIASLGNGDQFSLRFDHQGYLIECGIWEHETPRWLALDKSLLESVIFYYFSILTSENLMIMREQQKPTTDQEIPSVKRCALDIAREFASNAEQLCLKEPKLAATVLSRHLQESTRRSSASFRKLLIGFTEDFLKSAQGLLSPDIDSKFARSFSQWLVDAISENKSEKKLRSQFIKLADEIDFPKIVQSVTLTHSNSQSRIETFLEAANFLIGDEPDIRMQTIKEELEYKTELLKEIKSFWKKLDQDNPNLPSLKNLSALKGSEPLRLLADHNIAKQAVINEFINLLNDHEADLSEELNTGIHDLIGSKQYSLKFLLTQEPQQVDSHKLNEALIELSQRAEECEWLVSDHLQHFAQIVPYQSIFSEETLQNPLIAAMLDENPQQKVHEFWLEKAQQAEKDNDYKACYQFLYRAGWDCQTPDNGSKVIDQLIDIADTGGYTCWRNLARWHKQVS</sequence>
<name>A0A3B0YDI7_9ZZZZ</name>
<gene>
    <name evidence="1" type="ORF">MNBD_GAMMA12-1481</name>
</gene>